<protein>
    <submittedName>
        <fullName evidence="1">Uncharacterized protein</fullName>
    </submittedName>
</protein>
<proteinExistence type="predicted"/>
<evidence type="ECO:0000313" key="1">
    <source>
        <dbReference type="EMBL" id="KAI8572450.1"/>
    </source>
</evidence>
<dbReference type="Proteomes" id="UP001062846">
    <property type="component" value="Chromosome 1"/>
</dbReference>
<organism evidence="1 2">
    <name type="scientific">Rhododendron molle</name>
    <name type="common">Chinese azalea</name>
    <name type="synonym">Azalea mollis</name>
    <dbReference type="NCBI Taxonomy" id="49168"/>
    <lineage>
        <taxon>Eukaryota</taxon>
        <taxon>Viridiplantae</taxon>
        <taxon>Streptophyta</taxon>
        <taxon>Embryophyta</taxon>
        <taxon>Tracheophyta</taxon>
        <taxon>Spermatophyta</taxon>
        <taxon>Magnoliopsida</taxon>
        <taxon>eudicotyledons</taxon>
        <taxon>Gunneridae</taxon>
        <taxon>Pentapetalae</taxon>
        <taxon>asterids</taxon>
        <taxon>Ericales</taxon>
        <taxon>Ericaceae</taxon>
        <taxon>Ericoideae</taxon>
        <taxon>Rhodoreae</taxon>
        <taxon>Rhododendron</taxon>
    </lineage>
</organism>
<accession>A0ACC0Q3A8</accession>
<gene>
    <name evidence="1" type="ORF">RHMOL_Rhmol01G0199700</name>
</gene>
<name>A0ACC0Q3A8_RHOML</name>
<sequence>MMATYKAHAPPPNPNSLAIQIRKILAEEHIAITNDVLVIANADRVGLGPAFQLGFPPQLAPMYLLAEEALPFESPSLDWNRFTTDIPNRLWHRPDAKYVEWLDRMLEAKGDLWRQIRIRDTILLSRSLIDMDKNLFLAASQF</sequence>
<dbReference type="EMBL" id="CM046388">
    <property type="protein sequence ID" value="KAI8572450.1"/>
    <property type="molecule type" value="Genomic_DNA"/>
</dbReference>
<comment type="caution">
    <text evidence="1">The sequence shown here is derived from an EMBL/GenBank/DDBJ whole genome shotgun (WGS) entry which is preliminary data.</text>
</comment>
<evidence type="ECO:0000313" key="2">
    <source>
        <dbReference type="Proteomes" id="UP001062846"/>
    </source>
</evidence>
<keyword evidence="2" id="KW-1185">Reference proteome</keyword>
<reference evidence="1" key="1">
    <citation type="submission" date="2022-02" db="EMBL/GenBank/DDBJ databases">
        <title>Plant Genome Project.</title>
        <authorList>
            <person name="Zhang R.-G."/>
        </authorList>
    </citation>
    <scope>NUCLEOTIDE SEQUENCE</scope>
    <source>
        <strain evidence="1">AT1</strain>
    </source>
</reference>